<reference evidence="2 3" key="1">
    <citation type="journal article" date="2011" name="J. Bacteriol.">
        <title>Genome sequence of Taylorella equigenitalis MCE9, the causative agent of contagious equine metritis.</title>
        <authorList>
            <person name="Hebert L."/>
            <person name="Moumen B."/>
            <person name="Duquesne F."/>
            <person name="Breuil M.F."/>
            <person name="Laugier C."/>
            <person name="Batto J.M."/>
            <person name="Renault P."/>
            <person name="Petry S."/>
        </authorList>
    </citation>
    <scope>NUCLEOTIDE SEQUENCE [LARGE SCALE GENOMIC DNA]</scope>
    <source>
        <strain evidence="2 3">MCE9</strain>
    </source>
</reference>
<feature type="region of interest" description="Disordered" evidence="1">
    <location>
        <begin position="98"/>
        <end position="171"/>
    </location>
</feature>
<proteinExistence type="predicted"/>
<protein>
    <submittedName>
        <fullName evidence="2">Uncharacterized protein</fullName>
    </submittedName>
</protein>
<dbReference type="AlphaFoldDB" id="A0A654KFF8"/>
<feature type="compositionally biased region" description="Polar residues" evidence="1">
    <location>
        <begin position="99"/>
        <end position="132"/>
    </location>
</feature>
<sequence>MNITVKEFMDQTKCSKASINNRLSEYINEIKELRENGYTFNNIVKFLSLNGINTTVSNVQYFYKKHIDKTDHPKVDYENMSLIQKLRLQLAEKKRLEAQQGNQVNDNKNTQETNISEQKPTVKTDINNSLFNTEKDKQVVTKRPPEQIQQDKERLGDRYDERYAENGGEYRPKWSTFTKEDIF</sequence>
<name>A0A654KFF8_TAYEM</name>
<organism evidence="2 3">
    <name type="scientific">Taylorella equigenitalis (strain MCE9)</name>
    <dbReference type="NCBI Taxonomy" id="937774"/>
    <lineage>
        <taxon>Bacteria</taxon>
        <taxon>Pseudomonadati</taxon>
        <taxon>Pseudomonadota</taxon>
        <taxon>Betaproteobacteria</taxon>
        <taxon>Burkholderiales</taxon>
        <taxon>Alcaligenaceae</taxon>
        <taxon>Taylorella</taxon>
    </lineage>
</organism>
<dbReference type="Proteomes" id="UP000007472">
    <property type="component" value="Chromosome"/>
</dbReference>
<accession>A0A654KFF8</accession>
<dbReference type="KEGG" id="teq:TEQUI_0159"/>
<evidence type="ECO:0000313" key="3">
    <source>
        <dbReference type="Proteomes" id="UP000007472"/>
    </source>
</evidence>
<gene>
    <name evidence="2" type="ordered locus">TEQUI_0159</name>
</gene>
<evidence type="ECO:0000256" key="1">
    <source>
        <dbReference type="SAM" id="MobiDB-lite"/>
    </source>
</evidence>
<dbReference type="EMBL" id="CP002456">
    <property type="protein sequence ID" value="ADU91115.1"/>
    <property type="molecule type" value="Genomic_DNA"/>
</dbReference>
<feature type="compositionally biased region" description="Basic and acidic residues" evidence="1">
    <location>
        <begin position="133"/>
        <end position="171"/>
    </location>
</feature>
<evidence type="ECO:0000313" key="2">
    <source>
        <dbReference type="EMBL" id="ADU91115.1"/>
    </source>
</evidence>